<keyword evidence="7" id="KW-0511">Multifunctional enzyme</keyword>
<dbReference type="InterPro" id="IPR020807">
    <property type="entry name" value="PKS_DH"/>
</dbReference>
<dbReference type="InterPro" id="IPR010071">
    <property type="entry name" value="AA_adenyl_dom"/>
</dbReference>
<feature type="domain" description="Ketosynthase family 3 (KS3)" evidence="12">
    <location>
        <begin position="624"/>
        <end position="1060"/>
    </location>
</feature>
<dbReference type="InterPro" id="IPR016035">
    <property type="entry name" value="Acyl_Trfase/lysoPLipase"/>
</dbReference>
<dbReference type="PROSITE" id="PS00455">
    <property type="entry name" value="AMP_BINDING"/>
    <property type="match status" value="1"/>
</dbReference>
<dbReference type="InterPro" id="IPR016039">
    <property type="entry name" value="Thiolase-like"/>
</dbReference>
<evidence type="ECO:0000259" key="12">
    <source>
        <dbReference type="PROSITE" id="PS52004"/>
    </source>
</evidence>
<dbReference type="GO" id="GO:0004312">
    <property type="term" value="F:fatty acid synthase activity"/>
    <property type="evidence" value="ECO:0007669"/>
    <property type="project" value="TreeGrafter"/>
</dbReference>
<dbReference type="Pfam" id="PF00698">
    <property type="entry name" value="Acyl_transf_1"/>
    <property type="match status" value="1"/>
</dbReference>
<dbReference type="Gene3D" id="3.10.129.110">
    <property type="entry name" value="Polyketide synthase dehydratase"/>
    <property type="match status" value="1"/>
</dbReference>
<evidence type="ECO:0000256" key="9">
    <source>
        <dbReference type="PROSITE-ProRule" id="PRU01363"/>
    </source>
</evidence>
<dbReference type="InterPro" id="IPR013968">
    <property type="entry name" value="PKS_KR"/>
</dbReference>
<dbReference type="Pfam" id="PF00501">
    <property type="entry name" value="AMP-binding"/>
    <property type="match status" value="1"/>
</dbReference>
<dbReference type="InterPro" id="IPR036736">
    <property type="entry name" value="ACP-like_sf"/>
</dbReference>
<dbReference type="InterPro" id="IPR014043">
    <property type="entry name" value="Acyl_transferase_dom"/>
</dbReference>
<dbReference type="SUPFAM" id="SSF51735">
    <property type="entry name" value="NAD(P)-binding Rossmann-fold domains"/>
    <property type="match status" value="2"/>
</dbReference>
<evidence type="ECO:0000256" key="5">
    <source>
        <dbReference type="ARBA" id="ARBA00022832"/>
    </source>
</evidence>
<dbReference type="Gene3D" id="3.40.366.10">
    <property type="entry name" value="Malonyl-Coenzyme A Acyl Carrier Protein, domain 2"/>
    <property type="match status" value="1"/>
</dbReference>
<feature type="region of interest" description="C-terminal hotdog fold" evidence="9">
    <location>
        <begin position="1665"/>
        <end position="1813"/>
    </location>
</feature>
<evidence type="ECO:0000256" key="1">
    <source>
        <dbReference type="ARBA" id="ARBA00022450"/>
    </source>
</evidence>
<dbReference type="InterPro" id="IPR036291">
    <property type="entry name" value="NAD(P)-bd_dom_sf"/>
</dbReference>
<dbReference type="Gene3D" id="3.30.70.3290">
    <property type="match status" value="1"/>
</dbReference>
<name>A0A9X3NPN2_9ACTN</name>
<evidence type="ECO:0000256" key="6">
    <source>
        <dbReference type="ARBA" id="ARBA00023098"/>
    </source>
</evidence>
<dbReference type="InterPro" id="IPR049900">
    <property type="entry name" value="PKS_mFAS_DH"/>
</dbReference>
<dbReference type="PROSITE" id="PS00606">
    <property type="entry name" value="KS3_1"/>
    <property type="match status" value="1"/>
</dbReference>
<evidence type="ECO:0000313" key="15">
    <source>
        <dbReference type="Proteomes" id="UP001140076"/>
    </source>
</evidence>
<dbReference type="InterPro" id="IPR042104">
    <property type="entry name" value="PKS_dehydratase_sf"/>
</dbReference>
<dbReference type="SUPFAM" id="SSF55048">
    <property type="entry name" value="Probable ACP-binding domain of malonyl-CoA ACP transacylase"/>
    <property type="match status" value="1"/>
</dbReference>
<accession>A0A9X3NPN2</accession>
<dbReference type="InterPro" id="IPR020841">
    <property type="entry name" value="PKS_Beta-ketoAc_synthase_dom"/>
</dbReference>
<evidence type="ECO:0000256" key="2">
    <source>
        <dbReference type="ARBA" id="ARBA00022553"/>
    </source>
</evidence>
<feature type="domain" description="Carrier" evidence="11">
    <location>
        <begin position="2308"/>
        <end position="2384"/>
    </location>
</feature>
<dbReference type="Gene3D" id="2.30.38.10">
    <property type="entry name" value="Luciferase, Domain 3"/>
    <property type="match status" value="1"/>
</dbReference>
<dbReference type="SMART" id="SM00823">
    <property type="entry name" value="PKS_PP"/>
    <property type="match status" value="2"/>
</dbReference>
<dbReference type="Pfam" id="PF02801">
    <property type="entry name" value="Ketoacyl-synt_C"/>
    <property type="match status" value="1"/>
</dbReference>
<dbReference type="InterPro" id="IPR000873">
    <property type="entry name" value="AMP-dep_synth/lig_dom"/>
</dbReference>
<dbReference type="SUPFAM" id="SSF47336">
    <property type="entry name" value="ACP-like"/>
    <property type="match status" value="2"/>
</dbReference>
<dbReference type="PROSITE" id="PS00012">
    <property type="entry name" value="PHOSPHOPANTETHEINE"/>
    <property type="match status" value="1"/>
</dbReference>
<dbReference type="SUPFAM" id="SSF52151">
    <property type="entry name" value="FabD/lysophospholipase-like"/>
    <property type="match status" value="1"/>
</dbReference>
<dbReference type="Pfam" id="PF16197">
    <property type="entry name" value="KAsynt_C_assoc"/>
    <property type="match status" value="1"/>
</dbReference>
<dbReference type="InterPro" id="IPR006162">
    <property type="entry name" value="Ppantetheine_attach_site"/>
</dbReference>
<dbReference type="Gene3D" id="3.40.50.980">
    <property type="match status" value="2"/>
</dbReference>
<protein>
    <submittedName>
        <fullName evidence="14">Amino acid adenylation domain-containing protein</fullName>
    </submittedName>
</protein>
<keyword evidence="2" id="KW-0597">Phosphoprotein</keyword>
<evidence type="ECO:0000256" key="7">
    <source>
        <dbReference type="ARBA" id="ARBA00023268"/>
    </source>
</evidence>
<dbReference type="PROSITE" id="PS52004">
    <property type="entry name" value="KS3_2"/>
    <property type="match status" value="1"/>
</dbReference>
<feature type="region of interest" description="N-terminal hotdog fold" evidence="9">
    <location>
        <begin position="1519"/>
        <end position="1647"/>
    </location>
</feature>
<dbReference type="CDD" id="cd00833">
    <property type="entry name" value="PKS"/>
    <property type="match status" value="1"/>
</dbReference>
<dbReference type="InterPro" id="IPR020806">
    <property type="entry name" value="PKS_PP-bd"/>
</dbReference>
<dbReference type="PROSITE" id="PS52019">
    <property type="entry name" value="PKS_MFAS_DH"/>
    <property type="match status" value="1"/>
</dbReference>
<dbReference type="GO" id="GO:0031177">
    <property type="term" value="F:phosphopantetheine binding"/>
    <property type="evidence" value="ECO:0007669"/>
    <property type="project" value="InterPro"/>
</dbReference>
<feature type="region of interest" description="Disordered" evidence="10">
    <location>
        <begin position="595"/>
        <end position="620"/>
    </location>
</feature>
<dbReference type="Gene3D" id="3.40.50.720">
    <property type="entry name" value="NAD(P)-binding Rossmann-like Domain"/>
    <property type="match status" value="1"/>
</dbReference>
<feature type="region of interest" description="Disordered" evidence="10">
    <location>
        <begin position="1641"/>
        <end position="1664"/>
    </location>
</feature>
<dbReference type="SMART" id="SM00822">
    <property type="entry name" value="PKS_KR"/>
    <property type="match status" value="1"/>
</dbReference>
<dbReference type="InterPro" id="IPR049552">
    <property type="entry name" value="PKS_DH_N"/>
</dbReference>
<dbReference type="PROSITE" id="PS50075">
    <property type="entry name" value="CARRIER"/>
    <property type="match status" value="2"/>
</dbReference>
<dbReference type="SMART" id="SM00825">
    <property type="entry name" value="PKS_KS"/>
    <property type="match status" value="1"/>
</dbReference>
<dbReference type="InterPro" id="IPR014031">
    <property type="entry name" value="Ketoacyl_synth_C"/>
</dbReference>
<evidence type="ECO:0000259" key="13">
    <source>
        <dbReference type="PROSITE" id="PS52019"/>
    </source>
</evidence>
<dbReference type="Pfam" id="PF08659">
    <property type="entry name" value="KR"/>
    <property type="match status" value="1"/>
</dbReference>
<dbReference type="Gene3D" id="3.40.47.10">
    <property type="match status" value="1"/>
</dbReference>
<evidence type="ECO:0000256" key="3">
    <source>
        <dbReference type="ARBA" id="ARBA00022679"/>
    </source>
</evidence>
<dbReference type="InterPro" id="IPR018201">
    <property type="entry name" value="Ketoacyl_synth_AS"/>
</dbReference>
<evidence type="ECO:0000256" key="8">
    <source>
        <dbReference type="ARBA" id="ARBA00023315"/>
    </source>
</evidence>
<keyword evidence="5" id="KW-0276">Fatty acid metabolism</keyword>
<keyword evidence="8" id="KW-0012">Acyltransferase</keyword>
<dbReference type="InterPro" id="IPR001227">
    <property type="entry name" value="Ac_transferase_dom_sf"/>
</dbReference>
<dbReference type="InterPro" id="IPR014030">
    <property type="entry name" value="Ketoacyl_synth_N"/>
</dbReference>
<dbReference type="SMART" id="SM00827">
    <property type="entry name" value="PKS_AT"/>
    <property type="match status" value="1"/>
</dbReference>
<feature type="domain" description="Carrier" evidence="11">
    <location>
        <begin position="524"/>
        <end position="599"/>
    </location>
</feature>
<keyword evidence="3" id="KW-0808">Transferase</keyword>
<dbReference type="InterPro" id="IPR009081">
    <property type="entry name" value="PP-bd_ACP"/>
</dbReference>
<feature type="domain" description="PKS/mFAS DH" evidence="13">
    <location>
        <begin position="1519"/>
        <end position="1813"/>
    </location>
</feature>
<dbReference type="RefSeq" id="WP_270072921.1">
    <property type="nucleotide sequence ID" value="NZ_JAJAQC010000025.1"/>
</dbReference>
<keyword evidence="4" id="KW-0677">Repeat</keyword>
<dbReference type="Pfam" id="PF14765">
    <property type="entry name" value="PS-DH"/>
    <property type="match status" value="1"/>
</dbReference>
<dbReference type="FunFam" id="3.40.47.10:FF:000042">
    <property type="entry name" value="Polyketide synthase Pks13"/>
    <property type="match status" value="1"/>
</dbReference>
<proteinExistence type="predicted"/>
<dbReference type="Pfam" id="PF21089">
    <property type="entry name" value="PKS_DH_N"/>
    <property type="match status" value="1"/>
</dbReference>
<evidence type="ECO:0000256" key="4">
    <source>
        <dbReference type="ARBA" id="ARBA00022737"/>
    </source>
</evidence>
<evidence type="ECO:0000313" key="14">
    <source>
        <dbReference type="EMBL" id="MDA0565644.1"/>
    </source>
</evidence>
<gene>
    <name evidence="14" type="ORF">LG943_15155</name>
</gene>
<comment type="caution">
    <text evidence="14">The sequence shown here is derived from an EMBL/GenBank/DDBJ whole genome shotgun (WGS) entry which is preliminary data.</text>
</comment>
<dbReference type="Pfam" id="PF13193">
    <property type="entry name" value="AMP-binding_C"/>
    <property type="match status" value="1"/>
</dbReference>
<keyword evidence="6" id="KW-0443">Lipid metabolism</keyword>
<dbReference type="InterPro" id="IPR057326">
    <property type="entry name" value="KR_dom"/>
</dbReference>
<comment type="caution">
    <text evidence="9">Lacks conserved residue(s) required for the propagation of feature annotation.</text>
</comment>
<dbReference type="InterPro" id="IPR020845">
    <property type="entry name" value="AMP-binding_CS"/>
</dbReference>
<dbReference type="InterPro" id="IPR025110">
    <property type="entry name" value="AMP-bd_C"/>
</dbReference>
<sequence length="2431" mass="251526">MSPQAGAVDPLDRLPALELHRIFEHRAAAAPEAVAVVHGPRSVTYRELDRHADAVAARLRAAGAGPGSLVGIRTGRGPAMIASMVAVLKTGAAYVPVDPGDPEERFGHIAAEAGMGVLVTDDPEAAAPGGRPLRLVRPDADPTDAAAPAPAAPADPDAPAYVLFTSGSTGAPKGAAMTHRALANLLNWHDRTRPGTCALPTLQFCAVSFDFSVHEIFSTLCFGGTLVVADDAVRRDPFALVRFVAEHPVERLFLPVTPLTRFAEAFGERPLELAVREVVTTGERLRITPALRELFTRTGARLHNHYGATEFQDAAVHTLEPPAAAWPADVPAGRPIDNVAVHVLDADLRPVPDGREGELYIGGAGVSPGYVNRPDLTRERFVTGPGGTGRLYRTGDLARVGPGGVLEILGRADDQIKVNGVRVEPGEVEAALLEHPDVAEAAVAARGPAGRERLVAYVVPRAGADGDLARRLHRHTAERLPRALRPTGYEELAALPLTSSGKKDRRRLPEPTARERLLDTAALPPASEAERVLAGLWREILDLDEVGVEDNLFDAGGTSAHVVELRRAVAERLGVELSVVDVFRTPTIRALARRVSGGGTPAAAGGPRPHGAAPGADAGGTAGGDAVAVIGMALRFPGASGPEEFWANLVAGTESVTRFAEGELDQPDPDLAGHPDYVPAAPVIPGVELFDAAFFGIGAREAATMDPQQRLLLQCAWEACENAGYVPGAGSSAAVGVFAGSAMSTYLLNNVAPAEGFPARGPLTEADLRQFQLKLGNDRSYLATRVSYKLGLTGPSVNVQTACSTSLVAVHQACRSLAAGECDAALAGGVSVPVPQATGYLYEDGMIRSRDGHCRPFDAAAQGTLFGSGCGVVLLKRLADAIADGDHIHAVIRGSAVNNDGADKVGFTAPSVERQAEVVERALRAARVDPATVGYVEAHGTGTQVGDPIEIAALTEAFARAGGRPEGAGRCAVGSVKSNIGHLDEAAGIAGFIKAVLALRHGTVPPTLHLERTNPAIDFASSPFYVNTEVLDWPAGAVPRRAGVSSFGMGGTNCHVVLEEAPPPPARPAAGADAGPQVLPLSARTPDALADLARRHADHLAARPGTDLADAAATAATGRRHFEHRLAVVAGTPAEAAERLRRAADAAGAAPAPPGATAFLFGGQGSHYAGMGRELHASLPAFRAALEECAALMDPHLPEPLLDVLFAEGDRLTDTGWAQPAVFAVEYALARAWAALGMEPDAVLGHSLGEYTAACVAGVFPLADAARLVTARARLMAALPRGRMAAVLAGEDVVAPLVAAEGGAVAVAALNGARSTVVSGPPAAVERVCAALRERGVRQSPLAVSHAFHSPMMEPMLAEFAEAAATVAYSAPRLPIVSNVTGERVGAEIATPEYWVRHTREPVRFAAGLAALRRLGCACYVELSGRPSLLPLLAAETGAEAPGTEVRTASMHPRGERERFLGAVADLYGAGRDIDWSALHPPGTRRRVELPTYPWRAVRHWIDPPPRGARTPAPDPAAHPLLGARIDLAGSDEARFEAVVGPGTLPWLADHRVFDTVVLPGVAFMEISLAAAGALLGDGRGRELADTVIHRAMDFADGAPRTVQTLVAAEEAGTRALRVYSRPAGAAPGTPWTHHFSTRLHTQGAGAAPAPEAGEAWPAAAAGPGAEADPEVIYAGERARSIDLGPSFHATRRLWRADLAARSEIAAPEAIGGETGRYHAHPVLLEALFLALTVAYPAEHGHRTYVPAGVERLRAWAPLRGEVRCAARIRPVPAGAEAPETLLGDARLMAPDGRLLVELTGIVLKRAERRTMIGSAEEPWRAWLHRTVWRPLPLTPDGGAPGTHWVVLADADLGAGLRAAAGERGARCTVVTGSPAPDPGALAGADLVVDARPAALAGTAAGSPEAAAEHAVAVAALVRALARAPGQPPPLVLVTRGAHAVDAAPAAVPAQAAAWGVLRVAATEHDDLALGAVDLDPALDTADQLARLAAELAAAARAGGPGEPWTALRGGARHAARLVAAPPARTGAAPRVRAVAAYLVTGGLGGLGLRLARFLVERGARHLVLVGRSAPGAQARAALADLAAAGARVVVRRADVADPRAAAALLAAVDGDPDLPPLAGVAHLAGVLDDGALTELTPERFRRAMAPKAAGAWHLARHLGGRDLDFLVLYSSVSAVLGTPGQANYAAANAYLDALAARLRAEGVPALAVQWGSWAGDGMSARAEDTAKAARHGEYPMEPDDALAALAHLLAAPPEDAAVAVLRADWAVRAAAEGAVPRLLSELARPPREEPGPGGAPVWDVAAAPPRERRRLLADHLRRELSLVLGVAEDIDPAQGFVSLGLDSVASIELRNRVQRKLGRRLDLTLAYDHPTLDDLAAHLAEVVGADGPAPAVPAASAAGADARAGAAGAGGGDAARRLAAKLGVGLGCDD</sequence>
<dbReference type="Pfam" id="PF00550">
    <property type="entry name" value="PP-binding"/>
    <property type="match status" value="2"/>
</dbReference>
<dbReference type="InterPro" id="IPR049551">
    <property type="entry name" value="PKS_DH_C"/>
</dbReference>
<feature type="compositionally biased region" description="Low complexity" evidence="10">
    <location>
        <begin position="1644"/>
        <end position="1664"/>
    </location>
</feature>
<dbReference type="GO" id="GO:0004315">
    <property type="term" value="F:3-oxoacyl-[acyl-carrier-protein] synthase activity"/>
    <property type="evidence" value="ECO:0007669"/>
    <property type="project" value="InterPro"/>
</dbReference>
<dbReference type="InterPro" id="IPR050091">
    <property type="entry name" value="PKS_NRPS_Biosynth_Enz"/>
</dbReference>
<dbReference type="SUPFAM" id="SSF53901">
    <property type="entry name" value="Thiolase-like"/>
    <property type="match status" value="1"/>
</dbReference>
<reference evidence="14" key="1">
    <citation type="submission" date="2021-10" db="EMBL/GenBank/DDBJ databases">
        <title>Streptomonospora sp. nov., isolated from mangrove soil.</title>
        <authorList>
            <person name="Chen X."/>
            <person name="Ge X."/>
            <person name="Liu W."/>
        </authorList>
    </citation>
    <scope>NUCLEOTIDE SEQUENCE</scope>
    <source>
        <strain evidence="14">S1-112</strain>
    </source>
</reference>
<dbReference type="Proteomes" id="UP001140076">
    <property type="component" value="Unassembled WGS sequence"/>
</dbReference>
<dbReference type="GO" id="GO:0006633">
    <property type="term" value="P:fatty acid biosynthetic process"/>
    <property type="evidence" value="ECO:0007669"/>
    <property type="project" value="InterPro"/>
</dbReference>
<dbReference type="SMART" id="SM00826">
    <property type="entry name" value="PKS_DH"/>
    <property type="match status" value="1"/>
</dbReference>
<keyword evidence="1" id="KW-0596">Phosphopantetheine</keyword>
<dbReference type="SUPFAM" id="SSF56801">
    <property type="entry name" value="Acetyl-CoA synthetase-like"/>
    <property type="match status" value="1"/>
</dbReference>
<dbReference type="EMBL" id="JAJAQC010000025">
    <property type="protein sequence ID" value="MDA0565644.1"/>
    <property type="molecule type" value="Genomic_DNA"/>
</dbReference>
<evidence type="ECO:0000259" key="11">
    <source>
        <dbReference type="PROSITE" id="PS50075"/>
    </source>
</evidence>
<dbReference type="Gene3D" id="3.30.300.30">
    <property type="match status" value="1"/>
</dbReference>
<dbReference type="Pfam" id="PF00109">
    <property type="entry name" value="ketoacyl-synt"/>
    <property type="match status" value="1"/>
</dbReference>
<evidence type="ECO:0000256" key="10">
    <source>
        <dbReference type="SAM" id="MobiDB-lite"/>
    </source>
</evidence>
<keyword evidence="15" id="KW-1185">Reference proteome</keyword>
<feature type="compositionally biased region" description="Low complexity" evidence="10">
    <location>
        <begin position="601"/>
        <end position="616"/>
    </location>
</feature>
<dbReference type="NCBIfam" id="TIGR01733">
    <property type="entry name" value="AA-adenyl-dom"/>
    <property type="match status" value="1"/>
</dbReference>
<dbReference type="InterPro" id="IPR016036">
    <property type="entry name" value="Malonyl_transacylase_ACP-bd"/>
</dbReference>
<dbReference type="PANTHER" id="PTHR43775:SF51">
    <property type="entry name" value="INACTIVE PHENOLPHTHIOCEROL SYNTHESIS POLYKETIDE SYNTHASE TYPE I PKS1-RELATED"/>
    <property type="match status" value="1"/>
</dbReference>
<dbReference type="PANTHER" id="PTHR43775">
    <property type="entry name" value="FATTY ACID SYNTHASE"/>
    <property type="match status" value="1"/>
</dbReference>
<dbReference type="SMART" id="SM01294">
    <property type="entry name" value="PKS_PP_betabranch"/>
    <property type="match status" value="1"/>
</dbReference>
<dbReference type="Gene3D" id="1.10.1200.10">
    <property type="entry name" value="ACP-like"/>
    <property type="match status" value="2"/>
</dbReference>
<dbReference type="InterPro" id="IPR045851">
    <property type="entry name" value="AMP-bd_C_sf"/>
</dbReference>
<organism evidence="14 15">
    <name type="scientific">Streptomonospora mangrovi</name>
    <dbReference type="NCBI Taxonomy" id="2883123"/>
    <lineage>
        <taxon>Bacteria</taxon>
        <taxon>Bacillati</taxon>
        <taxon>Actinomycetota</taxon>
        <taxon>Actinomycetes</taxon>
        <taxon>Streptosporangiales</taxon>
        <taxon>Nocardiopsidaceae</taxon>
        <taxon>Streptomonospora</taxon>
    </lineage>
</organism>
<dbReference type="InterPro" id="IPR032821">
    <property type="entry name" value="PKS_assoc"/>
</dbReference>